<dbReference type="Pfam" id="PF00856">
    <property type="entry name" value="SET"/>
    <property type="match status" value="1"/>
</dbReference>
<dbReference type="InterPro" id="IPR050600">
    <property type="entry name" value="SETD3_SETD6_MTase"/>
</dbReference>
<feature type="domain" description="SET" evidence="6">
    <location>
        <begin position="72"/>
        <end position="318"/>
    </location>
</feature>
<keyword evidence="1" id="KW-0489">Methyltransferase</keyword>
<dbReference type="SMART" id="SM00317">
    <property type="entry name" value="SET"/>
    <property type="match status" value="1"/>
</dbReference>
<dbReference type="PROSITE" id="PS50280">
    <property type="entry name" value="SET"/>
    <property type="match status" value="1"/>
</dbReference>
<dbReference type="SUPFAM" id="SSF82199">
    <property type="entry name" value="SET domain"/>
    <property type="match status" value="1"/>
</dbReference>
<keyword evidence="3" id="KW-0949">S-adenosyl-L-methionine</keyword>
<dbReference type="Proteomes" id="UP000836788">
    <property type="component" value="Chromosome 1"/>
</dbReference>
<dbReference type="EMBL" id="OU594942">
    <property type="protein sequence ID" value="CAG9276592.1"/>
    <property type="molecule type" value="Genomic_DNA"/>
</dbReference>
<name>A0A8J9SD01_PHATR</name>
<evidence type="ECO:0000256" key="4">
    <source>
        <dbReference type="SAM" id="MobiDB-lite"/>
    </source>
</evidence>
<feature type="signal peptide" evidence="5">
    <location>
        <begin position="1"/>
        <end position="24"/>
    </location>
</feature>
<sequence length="531" mass="59060">MASVCRLSFAIVYCLSAWSYTVEGFLAPQCSNLKPLGVSTLAASSTAEVISNAASSLENSLAAVQKDICKTLKVTVAPSSVNRLGLVATEKIRKGEVFLAMPYDVRYELSADLARNVVFKDVLSEDYSSWTGDAGLIALLILNEVCLAADTGLGTKEPIRQNSLQAFMSAWVAALPGPEDINHPLLWSEEDQEILQSSSTNRIYRVLDDIEEDVTWLKTNVFEKDGNRFPVSIPWNGEEIPCFSLTGFKWAMALAQSRSFFVDNAVRLLPLLDFCNHADEGTEEARAGFMGTFGTTKGAELVAGQSYEVGEEVFISYGPKSAADYLLEHAFCPEQSWKTAVSELFFEVDPKDRFYDDKLDILEFETYDASPMDPVQSFDVVSAPGRDGEPDPFMVQFVRLCKLGATDAFLLESIFRKEVWGFMELPVSETNERDVVDAIMEACQLALDDFSKCAEGGPEICSKLRESESQALIRTRDFLRRDREALDLKEYYQQRRLKDLGLDSEWSPEDDMSPDLGFGQSRAPGGADYDW</sequence>
<feature type="region of interest" description="Disordered" evidence="4">
    <location>
        <begin position="503"/>
        <end position="531"/>
    </location>
</feature>
<evidence type="ECO:0000256" key="3">
    <source>
        <dbReference type="ARBA" id="ARBA00022691"/>
    </source>
</evidence>
<dbReference type="Pfam" id="PF09273">
    <property type="entry name" value="Rubis-subs-bind"/>
    <property type="match status" value="1"/>
</dbReference>
<dbReference type="InterPro" id="IPR046341">
    <property type="entry name" value="SET_dom_sf"/>
</dbReference>
<dbReference type="AlphaFoldDB" id="A0A8J9SD01"/>
<evidence type="ECO:0000256" key="1">
    <source>
        <dbReference type="ARBA" id="ARBA00022603"/>
    </source>
</evidence>
<dbReference type="GO" id="GO:0032259">
    <property type="term" value="P:methylation"/>
    <property type="evidence" value="ECO:0007669"/>
    <property type="project" value="UniProtKB-KW"/>
</dbReference>
<dbReference type="PANTHER" id="PTHR13271">
    <property type="entry name" value="UNCHARACTERIZED PUTATIVE METHYLTRANSFERASE"/>
    <property type="match status" value="1"/>
</dbReference>
<evidence type="ECO:0000256" key="2">
    <source>
        <dbReference type="ARBA" id="ARBA00022679"/>
    </source>
</evidence>
<evidence type="ECO:0000256" key="5">
    <source>
        <dbReference type="SAM" id="SignalP"/>
    </source>
</evidence>
<keyword evidence="5" id="KW-0732">Signal</keyword>
<evidence type="ECO:0000313" key="7">
    <source>
        <dbReference type="EMBL" id="CAG9276592.1"/>
    </source>
</evidence>
<reference evidence="7" key="1">
    <citation type="submission" date="2022-02" db="EMBL/GenBank/DDBJ databases">
        <authorList>
            <person name="Giguere J D."/>
        </authorList>
    </citation>
    <scope>NUCLEOTIDE SEQUENCE</scope>
    <source>
        <strain evidence="7">CCAP 1055/1</strain>
    </source>
</reference>
<accession>A0A8J9SD01</accession>
<feature type="chain" id="PRO_5035459916" description="SET domain-containing protein" evidence="5">
    <location>
        <begin position="25"/>
        <end position="531"/>
    </location>
</feature>
<dbReference type="Gene3D" id="3.90.1420.10">
    <property type="entry name" value="Rubisco LSMT, substrate-binding domain"/>
    <property type="match status" value="1"/>
</dbReference>
<dbReference type="InterPro" id="IPR001214">
    <property type="entry name" value="SET_dom"/>
</dbReference>
<dbReference type="InterPro" id="IPR015353">
    <property type="entry name" value="Rubisco_LSMT_subst-bd"/>
</dbReference>
<evidence type="ECO:0000259" key="6">
    <source>
        <dbReference type="PROSITE" id="PS50280"/>
    </source>
</evidence>
<dbReference type="Gene3D" id="3.90.1410.10">
    <property type="entry name" value="set domain protein methyltransferase, domain 1"/>
    <property type="match status" value="1"/>
</dbReference>
<dbReference type="InterPro" id="IPR036464">
    <property type="entry name" value="Rubisco_LSMT_subst-bd_sf"/>
</dbReference>
<organism evidence="7">
    <name type="scientific">Phaeodactylum tricornutum</name>
    <name type="common">Diatom</name>
    <dbReference type="NCBI Taxonomy" id="2850"/>
    <lineage>
        <taxon>Eukaryota</taxon>
        <taxon>Sar</taxon>
        <taxon>Stramenopiles</taxon>
        <taxon>Ochrophyta</taxon>
        <taxon>Bacillariophyta</taxon>
        <taxon>Bacillariophyceae</taxon>
        <taxon>Bacillariophycidae</taxon>
        <taxon>Naviculales</taxon>
        <taxon>Phaeodactylaceae</taxon>
        <taxon>Phaeodactylum</taxon>
    </lineage>
</organism>
<protein>
    <recommendedName>
        <fullName evidence="6">SET domain-containing protein</fullName>
    </recommendedName>
</protein>
<dbReference type="SUPFAM" id="SSF81822">
    <property type="entry name" value="RuBisCo LSMT C-terminal, substrate-binding domain"/>
    <property type="match status" value="1"/>
</dbReference>
<proteinExistence type="predicted"/>
<dbReference type="PANTHER" id="PTHR13271:SF123">
    <property type="entry name" value="RIBULOSE-1,5-BISPHOSPHATE CARBOXYLASE_OXYGENASE SMALL SUBUNIT N-METHYLTRANSFERASE I-RELATED"/>
    <property type="match status" value="1"/>
</dbReference>
<keyword evidence="2" id="KW-0808">Transferase</keyword>
<gene>
    <name evidence="7" type="ORF">PTTT1_LOCUS1193</name>
</gene>
<dbReference type="GO" id="GO:0016279">
    <property type="term" value="F:protein-lysine N-methyltransferase activity"/>
    <property type="evidence" value="ECO:0007669"/>
    <property type="project" value="TreeGrafter"/>
</dbReference>